<name>A0ABZ2MC47_9BACT</name>
<reference evidence="2 3" key="1">
    <citation type="submission" date="2021-12" db="EMBL/GenBank/DDBJ databases">
        <title>Discovery of the Pendulisporaceae a myxobacterial family with distinct sporulation behavior and unique specialized metabolism.</title>
        <authorList>
            <person name="Garcia R."/>
            <person name="Popoff A."/>
            <person name="Bader C.D."/>
            <person name="Loehr J."/>
            <person name="Walesch S."/>
            <person name="Walt C."/>
            <person name="Boldt J."/>
            <person name="Bunk B."/>
            <person name="Haeckl F.J.F.P.J."/>
            <person name="Gunesch A.P."/>
            <person name="Birkelbach J."/>
            <person name="Nuebel U."/>
            <person name="Pietschmann T."/>
            <person name="Bach T."/>
            <person name="Mueller R."/>
        </authorList>
    </citation>
    <scope>NUCLEOTIDE SEQUENCE [LARGE SCALE GENOMIC DNA]</scope>
    <source>
        <strain evidence="2 3">MSr11954</strain>
    </source>
</reference>
<feature type="chain" id="PRO_5046645942" evidence="1">
    <location>
        <begin position="28"/>
        <end position="162"/>
    </location>
</feature>
<proteinExistence type="predicted"/>
<keyword evidence="1" id="KW-0732">Signal</keyword>
<sequence>MHRRTLAHPGGLCAALSSLLLLGAAQMGCSGGGPTDTSSQAPLDEAPFLAIKRTAAGSSFYLAVHKRVLGERWFLTGPLQQMFPGVVSKGAAGALGIRVVTFRVRGGRLFMFGASDNYASSGTFDPALVVDSYPIVSKDSTADALNLRDHYVLVDPAPGRSD</sequence>
<feature type="signal peptide" evidence="1">
    <location>
        <begin position="1"/>
        <end position="27"/>
    </location>
</feature>
<organism evidence="2 3">
    <name type="scientific">Pendulispora albinea</name>
    <dbReference type="NCBI Taxonomy" id="2741071"/>
    <lineage>
        <taxon>Bacteria</taxon>
        <taxon>Pseudomonadati</taxon>
        <taxon>Myxococcota</taxon>
        <taxon>Myxococcia</taxon>
        <taxon>Myxococcales</taxon>
        <taxon>Sorangiineae</taxon>
        <taxon>Pendulisporaceae</taxon>
        <taxon>Pendulispora</taxon>
    </lineage>
</organism>
<protein>
    <submittedName>
        <fullName evidence="2">Uncharacterized protein</fullName>
    </submittedName>
</protein>
<dbReference type="EMBL" id="CP089984">
    <property type="protein sequence ID" value="WXB20087.1"/>
    <property type="molecule type" value="Genomic_DNA"/>
</dbReference>
<accession>A0ABZ2MC47</accession>
<gene>
    <name evidence="2" type="ORF">LZC94_23050</name>
</gene>
<evidence type="ECO:0000256" key="1">
    <source>
        <dbReference type="SAM" id="SignalP"/>
    </source>
</evidence>
<evidence type="ECO:0000313" key="2">
    <source>
        <dbReference type="EMBL" id="WXB20087.1"/>
    </source>
</evidence>
<keyword evidence="3" id="KW-1185">Reference proteome</keyword>
<dbReference type="RefSeq" id="WP_394829689.1">
    <property type="nucleotide sequence ID" value="NZ_CP089984.1"/>
</dbReference>
<dbReference type="Proteomes" id="UP001370348">
    <property type="component" value="Chromosome"/>
</dbReference>
<evidence type="ECO:0000313" key="3">
    <source>
        <dbReference type="Proteomes" id="UP001370348"/>
    </source>
</evidence>